<dbReference type="GO" id="GO:0000981">
    <property type="term" value="F:DNA-binding transcription factor activity, RNA polymerase II-specific"/>
    <property type="evidence" value="ECO:0007669"/>
    <property type="project" value="InterPro"/>
</dbReference>
<dbReference type="GO" id="GO:0005634">
    <property type="term" value="C:nucleus"/>
    <property type="evidence" value="ECO:0007669"/>
    <property type="project" value="TreeGrafter"/>
</dbReference>
<evidence type="ECO:0000256" key="1">
    <source>
        <dbReference type="ARBA" id="ARBA00022723"/>
    </source>
</evidence>
<dbReference type="InterPro" id="IPR001138">
    <property type="entry name" value="Zn2Cys6_DnaBD"/>
</dbReference>
<evidence type="ECO:0000256" key="5">
    <source>
        <dbReference type="SAM" id="MobiDB-lite"/>
    </source>
</evidence>
<dbReference type="PANTHER" id="PTHR47424:SF9">
    <property type="entry name" value="TAH-2"/>
    <property type="match status" value="1"/>
</dbReference>
<dbReference type="Proteomes" id="UP000777438">
    <property type="component" value="Unassembled WGS sequence"/>
</dbReference>
<dbReference type="GO" id="GO:0006351">
    <property type="term" value="P:DNA-templated transcription"/>
    <property type="evidence" value="ECO:0007669"/>
    <property type="project" value="InterPro"/>
</dbReference>
<dbReference type="PROSITE" id="PS00463">
    <property type="entry name" value="ZN2_CY6_FUNGAL_1"/>
    <property type="match status" value="1"/>
</dbReference>
<reference evidence="7 8" key="1">
    <citation type="journal article" date="2021" name="Nat. Commun.">
        <title>Genetic determinants of endophytism in the Arabidopsis root mycobiome.</title>
        <authorList>
            <person name="Mesny F."/>
            <person name="Miyauchi S."/>
            <person name="Thiergart T."/>
            <person name="Pickel B."/>
            <person name="Atanasova L."/>
            <person name="Karlsson M."/>
            <person name="Huettel B."/>
            <person name="Barry K.W."/>
            <person name="Haridas S."/>
            <person name="Chen C."/>
            <person name="Bauer D."/>
            <person name="Andreopoulos W."/>
            <person name="Pangilinan J."/>
            <person name="LaButti K."/>
            <person name="Riley R."/>
            <person name="Lipzen A."/>
            <person name="Clum A."/>
            <person name="Drula E."/>
            <person name="Henrissat B."/>
            <person name="Kohler A."/>
            <person name="Grigoriev I.V."/>
            <person name="Martin F.M."/>
            <person name="Hacquard S."/>
        </authorList>
    </citation>
    <scope>NUCLEOTIDE SEQUENCE [LARGE SCALE GENOMIC DNA]</scope>
    <source>
        <strain evidence="7 8">MPI-CAGE-CH-0241</strain>
    </source>
</reference>
<evidence type="ECO:0000313" key="8">
    <source>
        <dbReference type="Proteomes" id="UP000777438"/>
    </source>
</evidence>
<evidence type="ECO:0000256" key="4">
    <source>
        <dbReference type="ARBA" id="ARBA00023242"/>
    </source>
</evidence>
<dbReference type="GO" id="GO:0008270">
    <property type="term" value="F:zinc ion binding"/>
    <property type="evidence" value="ECO:0007669"/>
    <property type="project" value="InterPro"/>
</dbReference>
<protein>
    <recommendedName>
        <fullName evidence="6">Zn(2)-C6 fungal-type domain-containing protein</fullName>
    </recommendedName>
</protein>
<dbReference type="Pfam" id="PF04082">
    <property type="entry name" value="Fungal_trans"/>
    <property type="match status" value="1"/>
</dbReference>
<dbReference type="InterPro" id="IPR036864">
    <property type="entry name" value="Zn2-C6_fun-type_DNA-bd_sf"/>
</dbReference>
<dbReference type="CDD" id="cd12148">
    <property type="entry name" value="fungal_TF_MHR"/>
    <property type="match status" value="1"/>
</dbReference>
<dbReference type="InterPro" id="IPR007219">
    <property type="entry name" value="XnlR_reg_dom"/>
</dbReference>
<dbReference type="GO" id="GO:0000435">
    <property type="term" value="P:positive regulation of transcription from RNA polymerase II promoter by galactose"/>
    <property type="evidence" value="ECO:0007669"/>
    <property type="project" value="TreeGrafter"/>
</dbReference>
<dbReference type="EMBL" id="JAGPYM010000121">
    <property type="protein sequence ID" value="KAH6867162.1"/>
    <property type="molecule type" value="Genomic_DNA"/>
</dbReference>
<sequence length="726" mass="80738">MPARKVKPWERRRCAQACTNCKHRKERCDGQLPCGRCSARGAVDQCTFTRSPRTPNSLASNLDYASRVQEQGHGHGGLDLDPPLDPTSLNLLSIAHLSNTSPTSSQDPTNVPAQQPAPSTQGRQPTAISVRDSANVSFLRIIRRVVHDSLGPGVFVEDASESTMAEATASAQRDWVLDMAKQPPQRPEPSDAHYLVRWYLRATNSIMILFDESLLNHALSQWLQTPINQLDHQSMTTIFFLIFAIGSQTCPGNRDNTAEQYFSYGRFLTDFQNMENPTISTIQAHVLITMYLLGASRRDAAFMHLGIAVRAGYVLGTHRRDINAQYDAPEYAIRERLWKVLRVLDLFMSASLGHPPSTCETRDTAAEDNYSPSNDLCAIFEAILNSIYSSRAVSKEALERISGHHRQWTKRYAKGLAADDIKSTEFIDTDEGKRAPNIGLYQIKEAYYWTIMLLARPSLVESISRHVSKPMANDSHDEHAIPRTSHNSILSYACVDSAIRTVDLLNKLRSSEDIPKRLPFVVNSLFVASLVLGLARFGDLDSIFPLTKSLTRARMLLARFSRCDAVSKRNLAIVDDLRVACDLHCEKRFRRKMQQQSLLVGGFFGFVHDDAMQQPFLAETSVPSVPRLGPTTDTEENFSVNQSHLTSSAASETQGYLDFGVEGMTPDFATMTNLALSLSPRASIPGQLDLGSPFSSDSNSFALQLRDMLGGDSAMMDLGNQEQWSQ</sequence>
<dbReference type="Gene3D" id="4.10.240.10">
    <property type="entry name" value="Zn(2)-C6 fungal-type DNA-binding domain"/>
    <property type="match status" value="1"/>
</dbReference>
<organism evidence="7 8">
    <name type="scientific">Thelonectria olida</name>
    <dbReference type="NCBI Taxonomy" id="1576542"/>
    <lineage>
        <taxon>Eukaryota</taxon>
        <taxon>Fungi</taxon>
        <taxon>Dikarya</taxon>
        <taxon>Ascomycota</taxon>
        <taxon>Pezizomycotina</taxon>
        <taxon>Sordariomycetes</taxon>
        <taxon>Hypocreomycetidae</taxon>
        <taxon>Hypocreales</taxon>
        <taxon>Nectriaceae</taxon>
        <taxon>Thelonectria</taxon>
    </lineage>
</organism>
<dbReference type="OrthoDB" id="47007at2759"/>
<name>A0A9P8VMY1_9HYPO</name>
<proteinExistence type="predicted"/>
<dbReference type="PROSITE" id="PS50048">
    <property type="entry name" value="ZN2_CY6_FUNGAL_2"/>
    <property type="match status" value="1"/>
</dbReference>
<dbReference type="InterPro" id="IPR051127">
    <property type="entry name" value="Fungal_SecMet_Regulators"/>
</dbReference>
<keyword evidence="1" id="KW-0479">Metal-binding</keyword>
<dbReference type="Pfam" id="PF00172">
    <property type="entry name" value="Zn_clus"/>
    <property type="match status" value="1"/>
</dbReference>
<dbReference type="PANTHER" id="PTHR47424">
    <property type="entry name" value="REGULATORY PROTEIN GAL4"/>
    <property type="match status" value="1"/>
</dbReference>
<keyword evidence="8" id="KW-1185">Reference proteome</keyword>
<dbReference type="SMART" id="SM00066">
    <property type="entry name" value="GAL4"/>
    <property type="match status" value="1"/>
</dbReference>
<accession>A0A9P8VMY1</accession>
<dbReference type="SUPFAM" id="SSF57701">
    <property type="entry name" value="Zn2/Cys6 DNA-binding domain"/>
    <property type="match status" value="1"/>
</dbReference>
<gene>
    <name evidence="7" type="ORF">B0T10DRAFT_502653</name>
</gene>
<dbReference type="CDD" id="cd00067">
    <property type="entry name" value="GAL4"/>
    <property type="match status" value="1"/>
</dbReference>
<keyword evidence="2" id="KW-0805">Transcription regulation</keyword>
<comment type="caution">
    <text evidence="7">The sequence shown here is derived from an EMBL/GenBank/DDBJ whole genome shotgun (WGS) entry which is preliminary data.</text>
</comment>
<evidence type="ECO:0000259" key="6">
    <source>
        <dbReference type="PROSITE" id="PS50048"/>
    </source>
</evidence>
<dbReference type="GO" id="GO:0000978">
    <property type="term" value="F:RNA polymerase II cis-regulatory region sequence-specific DNA binding"/>
    <property type="evidence" value="ECO:0007669"/>
    <property type="project" value="TreeGrafter"/>
</dbReference>
<feature type="region of interest" description="Disordered" evidence="5">
    <location>
        <begin position="98"/>
        <end position="129"/>
    </location>
</feature>
<dbReference type="SMART" id="SM00906">
    <property type="entry name" value="Fungal_trans"/>
    <property type="match status" value="1"/>
</dbReference>
<dbReference type="AlphaFoldDB" id="A0A9P8VMY1"/>
<feature type="domain" description="Zn(2)-C6 fungal-type" evidence="6">
    <location>
        <begin position="17"/>
        <end position="48"/>
    </location>
</feature>
<keyword evidence="4" id="KW-0539">Nucleus</keyword>
<evidence type="ECO:0000256" key="3">
    <source>
        <dbReference type="ARBA" id="ARBA00023163"/>
    </source>
</evidence>
<evidence type="ECO:0000313" key="7">
    <source>
        <dbReference type="EMBL" id="KAH6867162.1"/>
    </source>
</evidence>
<evidence type="ECO:0000256" key="2">
    <source>
        <dbReference type="ARBA" id="ARBA00023015"/>
    </source>
</evidence>
<keyword evidence="3" id="KW-0804">Transcription</keyword>